<evidence type="ECO:0000256" key="3">
    <source>
        <dbReference type="ARBA" id="ARBA00009736"/>
    </source>
</evidence>
<evidence type="ECO:0000256" key="2">
    <source>
        <dbReference type="ARBA" id="ARBA00004699"/>
    </source>
</evidence>
<comment type="similarity">
    <text evidence="3">Belongs to the eukaryotic PMM family.</text>
</comment>
<dbReference type="GO" id="GO:0016787">
    <property type="term" value="F:hydrolase activity"/>
    <property type="evidence" value="ECO:0007669"/>
    <property type="project" value="UniProtKB-KW"/>
</dbReference>
<evidence type="ECO:0000256" key="1">
    <source>
        <dbReference type="ARBA" id="ARBA00004496"/>
    </source>
</evidence>
<comment type="subunit">
    <text evidence="4">Homodimer.</text>
</comment>
<dbReference type="SUPFAM" id="SSF56784">
    <property type="entry name" value="HAD-like"/>
    <property type="match status" value="1"/>
</dbReference>
<protein>
    <recommendedName>
        <fullName evidence="5">phosphomannomutase</fullName>
        <ecNumber evidence="5">5.4.2.8</ecNumber>
    </recommendedName>
</protein>
<keyword evidence="6" id="KW-0963">Cytoplasm</keyword>
<proteinExistence type="inferred from homology"/>
<dbReference type="SFLD" id="SFLDS00003">
    <property type="entry name" value="Haloacid_Dehalogenase"/>
    <property type="match status" value="1"/>
</dbReference>
<keyword evidence="7" id="KW-0479">Metal-binding</keyword>
<keyword evidence="10" id="KW-0378">Hydrolase</keyword>
<dbReference type="EC" id="5.4.2.8" evidence="5"/>
<evidence type="ECO:0000256" key="5">
    <source>
        <dbReference type="ARBA" id="ARBA00012730"/>
    </source>
</evidence>
<dbReference type="InterPro" id="IPR006379">
    <property type="entry name" value="HAD-SF_hydro_IIB"/>
</dbReference>
<dbReference type="InterPro" id="IPR005002">
    <property type="entry name" value="PMM"/>
</dbReference>
<gene>
    <name evidence="10" type="ORF">GCM10009839_45640</name>
</gene>
<dbReference type="SFLD" id="SFLDG01143">
    <property type="entry name" value="C2.B.3:_Phosphomannomutase_Lik"/>
    <property type="match status" value="1"/>
</dbReference>
<comment type="pathway">
    <text evidence="2">Nucleotide-sugar biosynthesis; GDP-alpha-D-mannose biosynthesis; alpha-D-mannose 1-phosphate from D-fructose 6-phosphate: step 2/2.</text>
</comment>
<evidence type="ECO:0000256" key="7">
    <source>
        <dbReference type="ARBA" id="ARBA00022723"/>
    </source>
</evidence>
<dbReference type="Gene3D" id="3.40.50.1000">
    <property type="entry name" value="HAD superfamily/HAD-like"/>
    <property type="match status" value="1"/>
</dbReference>
<keyword evidence="8" id="KW-0460">Magnesium</keyword>
<reference evidence="10 11" key="1">
    <citation type="journal article" date="2019" name="Int. J. Syst. Evol. Microbiol.">
        <title>The Global Catalogue of Microorganisms (GCM) 10K type strain sequencing project: providing services to taxonomists for standard genome sequencing and annotation.</title>
        <authorList>
            <consortium name="The Broad Institute Genomics Platform"/>
            <consortium name="The Broad Institute Genome Sequencing Center for Infectious Disease"/>
            <person name="Wu L."/>
            <person name="Ma J."/>
        </authorList>
    </citation>
    <scope>NUCLEOTIDE SEQUENCE [LARGE SCALE GENOMIC DNA]</scope>
    <source>
        <strain evidence="10 11">JCM 16014</strain>
    </source>
</reference>
<name>A0ABN2UK69_9ACTN</name>
<evidence type="ECO:0000256" key="4">
    <source>
        <dbReference type="ARBA" id="ARBA00011738"/>
    </source>
</evidence>
<evidence type="ECO:0000313" key="11">
    <source>
        <dbReference type="Proteomes" id="UP001500751"/>
    </source>
</evidence>
<dbReference type="Pfam" id="PF03332">
    <property type="entry name" value="PMM"/>
    <property type="match status" value="1"/>
</dbReference>
<keyword evidence="9" id="KW-0413">Isomerase</keyword>
<evidence type="ECO:0000313" key="10">
    <source>
        <dbReference type="EMBL" id="GAA2038822.1"/>
    </source>
</evidence>
<sequence>MSDPRNGGPSLKYRLVTFDLDDTLAVSKSAIAPRMASLLVRLLDEVKVCIISGGRFEQFDTQVLQHLELTDAARERLHLMPTCGTRYYRWEADRWDLVYAEDFGPEEKAKILDTLETGAKELGLWEDVTWGDILEDRGSQITFSALGQSAPAENKYKWDPDGTKKERLRAYAAERLPDLEVRGGGSTSVDITKKGVDKAYGMRKMLGFLQLDQEDVLFIGDRLDPGGNDYPVKAMGIDCVAVHGWEDTADRVAALLDTGTVEEGAVERAAATDDSAAG</sequence>
<evidence type="ECO:0000256" key="6">
    <source>
        <dbReference type="ARBA" id="ARBA00022490"/>
    </source>
</evidence>
<dbReference type="NCBIfam" id="TIGR01484">
    <property type="entry name" value="HAD-SF-IIB"/>
    <property type="match status" value="1"/>
</dbReference>
<comment type="subcellular location">
    <subcellularLocation>
        <location evidence="1">Cytoplasm</location>
    </subcellularLocation>
</comment>
<dbReference type="EMBL" id="BAAAQN010000027">
    <property type="protein sequence ID" value="GAA2038822.1"/>
    <property type="molecule type" value="Genomic_DNA"/>
</dbReference>
<accession>A0ABN2UK69</accession>
<evidence type="ECO:0000256" key="9">
    <source>
        <dbReference type="ARBA" id="ARBA00023235"/>
    </source>
</evidence>
<comment type="caution">
    <text evidence="10">The sequence shown here is derived from an EMBL/GenBank/DDBJ whole genome shotgun (WGS) entry which is preliminary data.</text>
</comment>
<organism evidence="10 11">
    <name type="scientific">Catenulispora yoronensis</name>
    <dbReference type="NCBI Taxonomy" id="450799"/>
    <lineage>
        <taxon>Bacteria</taxon>
        <taxon>Bacillati</taxon>
        <taxon>Actinomycetota</taxon>
        <taxon>Actinomycetes</taxon>
        <taxon>Catenulisporales</taxon>
        <taxon>Catenulisporaceae</taxon>
        <taxon>Catenulispora</taxon>
    </lineage>
</organism>
<dbReference type="PANTHER" id="PTHR10000:SF8">
    <property type="entry name" value="HAD SUPERFAMILY HYDROLASE-LIKE, TYPE 3"/>
    <property type="match status" value="1"/>
</dbReference>
<dbReference type="InterPro" id="IPR036412">
    <property type="entry name" value="HAD-like_sf"/>
</dbReference>
<dbReference type="InterPro" id="IPR023214">
    <property type="entry name" value="HAD_sf"/>
</dbReference>
<keyword evidence="11" id="KW-1185">Reference proteome</keyword>
<dbReference type="RefSeq" id="WP_344667668.1">
    <property type="nucleotide sequence ID" value="NZ_BAAAQN010000027.1"/>
</dbReference>
<dbReference type="InterPro" id="IPR043169">
    <property type="entry name" value="PMM_cap"/>
</dbReference>
<dbReference type="Proteomes" id="UP001500751">
    <property type="component" value="Unassembled WGS sequence"/>
</dbReference>
<evidence type="ECO:0000256" key="8">
    <source>
        <dbReference type="ARBA" id="ARBA00022842"/>
    </source>
</evidence>
<dbReference type="PANTHER" id="PTHR10000">
    <property type="entry name" value="PHOSPHOSERINE PHOSPHATASE"/>
    <property type="match status" value="1"/>
</dbReference>
<dbReference type="Gene3D" id="3.30.1240.20">
    <property type="match status" value="1"/>
</dbReference>
<dbReference type="SFLD" id="SFLDG01140">
    <property type="entry name" value="C2.B:_Phosphomannomutase_and_P"/>
    <property type="match status" value="1"/>
</dbReference>